<evidence type="ECO:0000256" key="1">
    <source>
        <dbReference type="SAM" id="Phobius"/>
    </source>
</evidence>
<feature type="transmembrane region" description="Helical" evidence="1">
    <location>
        <begin position="16"/>
        <end position="46"/>
    </location>
</feature>
<dbReference type="VEuPathDB" id="FungiDB:MMYC01_209784"/>
<keyword evidence="1" id="KW-0812">Transmembrane</keyword>
<feature type="transmembrane region" description="Helical" evidence="1">
    <location>
        <begin position="271"/>
        <end position="288"/>
    </location>
</feature>
<dbReference type="AlphaFoldDB" id="A0A175VSU1"/>
<keyword evidence="1" id="KW-1133">Transmembrane helix</keyword>
<dbReference type="Proteomes" id="UP000078237">
    <property type="component" value="Unassembled WGS sequence"/>
</dbReference>
<comment type="caution">
    <text evidence="2">The sequence shown here is derived from an EMBL/GenBank/DDBJ whole genome shotgun (WGS) entry which is preliminary data.</text>
</comment>
<dbReference type="STRING" id="100816.A0A175VSU1"/>
<gene>
    <name evidence="2" type="ORF">MMYC01_209784</name>
</gene>
<protein>
    <submittedName>
        <fullName evidence="2">Uncharacterized protein</fullName>
    </submittedName>
</protein>
<organism evidence="2 3">
    <name type="scientific">Madurella mycetomatis</name>
    <dbReference type="NCBI Taxonomy" id="100816"/>
    <lineage>
        <taxon>Eukaryota</taxon>
        <taxon>Fungi</taxon>
        <taxon>Dikarya</taxon>
        <taxon>Ascomycota</taxon>
        <taxon>Pezizomycotina</taxon>
        <taxon>Sordariomycetes</taxon>
        <taxon>Sordariomycetidae</taxon>
        <taxon>Sordariales</taxon>
        <taxon>Sordariales incertae sedis</taxon>
        <taxon>Madurella</taxon>
    </lineage>
</organism>
<name>A0A175VSU1_9PEZI</name>
<dbReference type="EMBL" id="LCTW02000419">
    <property type="protein sequence ID" value="KXX73814.1"/>
    <property type="molecule type" value="Genomic_DNA"/>
</dbReference>
<evidence type="ECO:0000313" key="2">
    <source>
        <dbReference type="EMBL" id="KXX73814.1"/>
    </source>
</evidence>
<feature type="transmembrane region" description="Helical" evidence="1">
    <location>
        <begin position="300"/>
        <end position="322"/>
    </location>
</feature>
<keyword evidence="3" id="KW-1185">Reference proteome</keyword>
<sequence length="339" mass="36626">MFGFTVPFKALRRRQYAVVLSSSIPVMVTTIITVMAGGIGGVAGLICESDFLVHGSVLNLFRQLPSFTHSKAVRSELAGVRFKLQHVPVVLPDGSITTLVYQLTTTVDPGYAVPHWLEDRALSGNRKDARGFWLTKRAVFLAEVIIWLGQAAITGALYQAARVGGKLLGDDGAGDSASAKQTIAKVVFTLTITVGGIMWQSIQCELQTFEPWQHLRKPRQRLYEALVRSDVSGSGLLTSTVLAVSRFSIVATWAAFSVFTIYVARVFITPILELAYAAGFISSSPFPIKTFGVMSGTPALGLAVTGVAAHLVILCNMFFVMLSGRTNPFLPRRPTTLAS</sequence>
<feature type="transmembrane region" description="Helical" evidence="1">
    <location>
        <begin position="243"/>
        <end position="264"/>
    </location>
</feature>
<evidence type="ECO:0000313" key="3">
    <source>
        <dbReference type="Proteomes" id="UP000078237"/>
    </source>
</evidence>
<accession>A0A175VSU1</accession>
<proteinExistence type="predicted"/>
<dbReference type="OrthoDB" id="3248909at2759"/>
<reference evidence="2 3" key="1">
    <citation type="journal article" date="2016" name="Genome Announc.">
        <title>Genome Sequence of Madurella mycetomatis mm55, Isolated from a Human Mycetoma Case in Sudan.</title>
        <authorList>
            <person name="Smit S."/>
            <person name="Derks M.F."/>
            <person name="Bervoets S."/>
            <person name="Fahal A."/>
            <person name="van Leeuwen W."/>
            <person name="van Belkum A."/>
            <person name="van de Sande W.W."/>
        </authorList>
    </citation>
    <scope>NUCLEOTIDE SEQUENCE [LARGE SCALE GENOMIC DNA]</scope>
    <source>
        <strain evidence="3">mm55</strain>
    </source>
</reference>
<feature type="transmembrane region" description="Helical" evidence="1">
    <location>
        <begin position="138"/>
        <end position="161"/>
    </location>
</feature>
<keyword evidence="1" id="KW-0472">Membrane</keyword>